<gene>
    <name evidence="1" type="ORF">PHYPA_009688</name>
</gene>
<reference evidence="2" key="3">
    <citation type="submission" date="2020-12" db="UniProtKB">
        <authorList>
            <consortium name="EnsemblPlants"/>
        </authorList>
    </citation>
    <scope>IDENTIFICATION</scope>
</reference>
<reference evidence="1 3" key="2">
    <citation type="journal article" date="2018" name="Plant J.">
        <title>The Physcomitrella patens chromosome-scale assembly reveals moss genome structure and evolution.</title>
        <authorList>
            <person name="Lang D."/>
            <person name="Ullrich K.K."/>
            <person name="Murat F."/>
            <person name="Fuchs J."/>
            <person name="Jenkins J."/>
            <person name="Haas F.B."/>
            <person name="Piednoel M."/>
            <person name="Gundlach H."/>
            <person name="Van Bel M."/>
            <person name="Meyberg R."/>
            <person name="Vives C."/>
            <person name="Morata J."/>
            <person name="Symeonidi A."/>
            <person name="Hiss M."/>
            <person name="Muchero W."/>
            <person name="Kamisugi Y."/>
            <person name="Saleh O."/>
            <person name="Blanc G."/>
            <person name="Decker E.L."/>
            <person name="van Gessel N."/>
            <person name="Grimwood J."/>
            <person name="Hayes R.D."/>
            <person name="Graham S.W."/>
            <person name="Gunter L.E."/>
            <person name="McDaniel S.F."/>
            <person name="Hoernstein S.N.W."/>
            <person name="Larsson A."/>
            <person name="Li F.W."/>
            <person name="Perroud P.F."/>
            <person name="Phillips J."/>
            <person name="Ranjan P."/>
            <person name="Rokshar D.S."/>
            <person name="Rothfels C.J."/>
            <person name="Schneider L."/>
            <person name="Shu S."/>
            <person name="Stevenson D.W."/>
            <person name="Thummler F."/>
            <person name="Tillich M."/>
            <person name="Villarreal Aguilar J.C."/>
            <person name="Widiez T."/>
            <person name="Wong G.K."/>
            <person name="Wymore A."/>
            <person name="Zhang Y."/>
            <person name="Zimmer A.D."/>
            <person name="Quatrano R.S."/>
            <person name="Mayer K.F.X."/>
            <person name="Goodstein D."/>
            <person name="Casacuberta J.M."/>
            <person name="Vandepoele K."/>
            <person name="Reski R."/>
            <person name="Cuming A.C."/>
            <person name="Tuskan G.A."/>
            <person name="Maumus F."/>
            <person name="Salse J."/>
            <person name="Schmutz J."/>
            <person name="Rensing S.A."/>
        </authorList>
    </citation>
    <scope>NUCLEOTIDE SEQUENCE [LARGE SCALE GENOMIC DNA]</scope>
    <source>
        <strain evidence="2 3">cv. Gransden 2004</strain>
    </source>
</reference>
<evidence type="ECO:0000313" key="1">
    <source>
        <dbReference type="EMBL" id="PNR50502.1"/>
    </source>
</evidence>
<name>A0A2K1K9Q6_PHYPA</name>
<reference evidence="1 3" key="1">
    <citation type="journal article" date="2008" name="Science">
        <title>The Physcomitrella genome reveals evolutionary insights into the conquest of land by plants.</title>
        <authorList>
            <person name="Rensing S."/>
            <person name="Lang D."/>
            <person name="Zimmer A."/>
            <person name="Terry A."/>
            <person name="Salamov A."/>
            <person name="Shapiro H."/>
            <person name="Nishiyama T."/>
            <person name="Perroud P.-F."/>
            <person name="Lindquist E."/>
            <person name="Kamisugi Y."/>
            <person name="Tanahashi T."/>
            <person name="Sakakibara K."/>
            <person name="Fujita T."/>
            <person name="Oishi K."/>
            <person name="Shin-I T."/>
            <person name="Kuroki Y."/>
            <person name="Toyoda A."/>
            <person name="Suzuki Y."/>
            <person name="Hashimoto A."/>
            <person name="Yamaguchi K."/>
            <person name="Sugano A."/>
            <person name="Kohara Y."/>
            <person name="Fujiyama A."/>
            <person name="Anterola A."/>
            <person name="Aoki S."/>
            <person name="Ashton N."/>
            <person name="Barbazuk W.B."/>
            <person name="Barker E."/>
            <person name="Bennetzen J."/>
            <person name="Bezanilla M."/>
            <person name="Blankenship R."/>
            <person name="Cho S.H."/>
            <person name="Dutcher S."/>
            <person name="Estelle M."/>
            <person name="Fawcett J.A."/>
            <person name="Gundlach H."/>
            <person name="Hanada K."/>
            <person name="Heyl A."/>
            <person name="Hicks K.A."/>
            <person name="Hugh J."/>
            <person name="Lohr M."/>
            <person name="Mayer K."/>
            <person name="Melkozernov A."/>
            <person name="Murata T."/>
            <person name="Nelson D."/>
            <person name="Pils B."/>
            <person name="Prigge M."/>
            <person name="Reiss B."/>
            <person name="Renner T."/>
            <person name="Rombauts S."/>
            <person name="Rushton P."/>
            <person name="Sanderfoot A."/>
            <person name="Schween G."/>
            <person name="Shiu S.-H."/>
            <person name="Stueber K."/>
            <person name="Theodoulou F.L."/>
            <person name="Tu H."/>
            <person name="Van de Peer Y."/>
            <person name="Verrier P.J."/>
            <person name="Waters E."/>
            <person name="Wood A."/>
            <person name="Yang L."/>
            <person name="Cove D."/>
            <person name="Cuming A."/>
            <person name="Hasebe M."/>
            <person name="Lucas S."/>
            <person name="Mishler D.B."/>
            <person name="Reski R."/>
            <person name="Grigoriev I."/>
            <person name="Quatrano R.S."/>
            <person name="Boore J.L."/>
        </authorList>
    </citation>
    <scope>NUCLEOTIDE SEQUENCE [LARGE SCALE GENOMIC DNA]</scope>
    <source>
        <strain evidence="2 3">cv. Gransden 2004</strain>
    </source>
</reference>
<evidence type="ECO:0000313" key="2">
    <source>
        <dbReference type="EnsemblPlants" id="Pp3c7_217V3.1"/>
    </source>
</evidence>
<dbReference type="InParanoid" id="A0A2K1K9Q6"/>
<dbReference type="AlphaFoldDB" id="A0A2K1K9Q6"/>
<dbReference type="PANTHER" id="PTHR36986:SF1">
    <property type="entry name" value="UPF0643 PROTEIN PB2B2.08"/>
    <property type="match status" value="1"/>
</dbReference>
<sequence length="130" mass="15041">MNLSRYPVTLNSTIIFFSNSIPQTLHCTMRKYISNMKGNPSEEISWIERQVLFLPLSTGSWQYDHVLVERLSPCARPIPEEACLSGGLLKCWYEILNERRECLSICIWASREDANEGIHKPAHRMAMKLE</sequence>
<protein>
    <submittedName>
        <fullName evidence="1 2">Uncharacterized protein</fullName>
    </submittedName>
</protein>
<dbReference type="Gramene" id="Pp3c7_217V3.1">
    <property type="protein sequence ID" value="Pp3c7_217V3.1"/>
    <property type="gene ID" value="Pp3c7_217"/>
</dbReference>
<dbReference type="EMBL" id="ABEU02000007">
    <property type="protein sequence ID" value="PNR50502.1"/>
    <property type="molecule type" value="Genomic_DNA"/>
</dbReference>
<keyword evidence="3" id="KW-1185">Reference proteome</keyword>
<organism evidence="1">
    <name type="scientific">Physcomitrium patens</name>
    <name type="common">Spreading-leaved earth moss</name>
    <name type="synonym">Physcomitrella patens</name>
    <dbReference type="NCBI Taxonomy" id="3218"/>
    <lineage>
        <taxon>Eukaryota</taxon>
        <taxon>Viridiplantae</taxon>
        <taxon>Streptophyta</taxon>
        <taxon>Embryophyta</taxon>
        <taxon>Bryophyta</taxon>
        <taxon>Bryophytina</taxon>
        <taxon>Bryopsida</taxon>
        <taxon>Funariidae</taxon>
        <taxon>Funariales</taxon>
        <taxon>Funariaceae</taxon>
        <taxon>Physcomitrium</taxon>
    </lineage>
</organism>
<evidence type="ECO:0000313" key="3">
    <source>
        <dbReference type="Proteomes" id="UP000006727"/>
    </source>
</evidence>
<dbReference type="PANTHER" id="PTHR36986">
    <property type="entry name" value="UPF0643 PROTEIN PB2B2.08"/>
    <property type="match status" value="1"/>
</dbReference>
<dbReference type="EnsemblPlants" id="Pp3c7_217V3.1">
    <property type="protein sequence ID" value="Pp3c7_217V3.1"/>
    <property type="gene ID" value="Pp3c7_217"/>
</dbReference>
<dbReference type="Proteomes" id="UP000006727">
    <property type="component" value="Chromosome 7"/>
</dbReference>
<accession>A0A2K1K9Q6</accession>
<proteinExistence type="predicted"/>